<proteinExistence type="predicted"/>
<organism evidence="6 7">
    <name type="scientific">Beta vulgaris subsp. vulgaris</name>
    <name type="common">Beet</name>
    <dbReference type="NCBI Taxonomy" id="3555"/>
    <lineage>
        <taxon>Eukaryota</taxon>
        <taxon>Viridiplantae</taxon>
        <taxon>Streptophyta</taxon>
        <taxon>Embryophyta</taxon>
        <taxon>Tracheophyta</taxon>
        <taxon>Spermatophyta</taxon>
        <taxon>Magnoliopsida</taxon>
        <taxon>eudicotyledons</taxon>
        <taxon>Gunneridae</taxon>
        <taxon>Pentapetalae</taxon>
        <taxon>Caryophyllales</taxon>
        <taxon>Chenopodiaceae</taxon>
        <taxon>Betoideae</taxon>
        <taxon>Beta</taxon>
    </lineage>
</organism>
<accession>A0A0J8DYL7</accession>
<protein>
    <recommendedName>
        <fullName evidence="5">EF-hand domain-containing protein</fullName>
    </recommendedName>
</protein>
<name>A0A0J8DYL7_BETVV</name>
<evidence type="ECO:0000313" key="6">
    <source>
        <dbReference type="EMBL" id="KMS95975.1"/>
    </source>
</evidence>
<dbReference type="PROSITE" id="PS00018">
    <property type="entry name" value="EF_HAND_1"/>
    <property type="match status" value="3"/>
</dbReference>
<feature type="domain" description="EF-hand" evidence="5">
    <location>
        <begin position="47"/>
        <end position="82"/>
    </location>
</feature>
<feature type="domain" description="EF-hand" evidence="5">
    <location>
        <begin position="156"/>
        <end position="191"/>
    </location>
</feature>
<sequence>MSKLSFLNSYGFNLSRKSSLINASQTSSFKFAARQDSKTKNPQTFQSNMQEMKQVFDTYDKNKDGKVSKEEYKAMVRAISGKGISVISDTEASKAFQVADKDGDGFIDFNEFMLLHNNKVKSKDIESAFKIFDCDGDGKICAKELMEVLRRMGQMYSLESCKKMIKEVDNDGDGLINLAEFSTMMTSTLKLGTNR</sequence>
<dbReference type="Pfam" id="PF13499">
    <property type="entry name" value="EF-hand_7"/>
    <property type="match status" value="2"/>
</dbReference>
<keyword evidence="3" id="KW-0677">Repeat</keyword>
<dbReference type="FunFam" id="1.10.238.10:FF:000089">
    <property type="entry name" value="calmodulin-like protein 3"/>
    <property type="match status" value="1"/>
</dbReference>
<dbReference type="SUPFAM" id="SSF47473">
    <property type="entry name" value="EF-hand"/>
    <property type="match status" value="1"/>
</dbReference>
<dbReference type="eggNOG" id="KOG0027">
    <property type="taxonomic scope" value="Eukaryota"/>
</dbReference>
<dbReference type="SMART" id="SM00054">
    <property type="entry name" value="EFh"/>
    <property type="match status" value="4"/>
</dbReference>
<dbReference type="Gene3D" id="1.10.238.10">
    <property type="entry name" value="EF-hand"/>
    <property type="match status" value="2"/>
</dbReference>
<dbReference type="PROSITE" id="PS50222">
    <property type="entry name" value="EF_HAND_2"/>
    <property type="match status" value="4"/>
</dbReference>
<evidence type="ECO:0000256" key="2">
    <source>
        <dbReference type="ARBA" id="ARBA00022723"/>
    </source>
</evidence>
<dbReference type="CDD" id="cd00051">
    <property type="entry name" value="EFh"/>
    <property type="match status" value="2"/>
</dbReference>
<dbReference type="InterPro" id="IPR002048">
    <property type="entry name" value="EF_hand_dom"/>
</dbReference>
<dbReference type="OrthoDB" id="26525at2759"/>
<dbReference type="OMA" id="TRTMKVC"/>
<gene>
    <name evidence="6" type="ORF">BVRB_003360</name>
</gene>
<dbReference type="InterPro" id="IPR018247">
    <property type="entry name" value="EF_Hand_1_Ca_BS"/>
</dbReference>
<comment type="function">
    <text evidence="1">Potential calcium sensor.</text>
</comment>
<feature type="domain" description="EF-hand" evidence="5">
    <location>
        <begin position="87"/>
        <end position="112"/>
    </location>
</feature>
<evidence type="ECO:0000313" key="7">
    <source>
        <dbReference type="Proteomes" id="UP000035740"/>
    </source>
</evidence>
<dbReference type="GO" id="GO:0005737">
    <property type="term" value="C:cytoplasm"/>
    <property type="evidence" value="ECO:0007669"/>
    <property type="project" value="UniProtKB-ARBA"/>
</dbReference>
<dbReference type="PANTHER" id="PTHR23050">
    <property type="entry name" value="CALCIUM BINDING PROTEIN"/>
    <property type="match status" value="1"/>
</dbReference>
<keyword evidence="7" id="KW-1185">Reference proteome</keyword>
<dbReference type="EMBL" id="KQ090420">
    <property type="protein sequence ID" value="KMS95975.1"/>
    <property type="molecule type" value="Genomic_DNA"/>
</dbReference>
<keyword evidence="2" id="KW-0479">Metal-binding</keyword>
<evidence type="ECO:0000256" key="4">
    <source>
        <dbReference type="ARBA" id="ARBA00022837"/>
    </source>
</evidence>
<feature type="domain" description="EF-hand" evidence="5">
    <location>
        <begin position="120"/>
        <end position="155"/>
    </location>
</feature>
<dbReference type="KEGG" id="bvg:104883766"/>
<dbReference type="Gramene" id="KMS95975">
    <property type="protein sequence ID" value="KMS95975"/>
    <property type="gene ID" value="BVRB_003360"/>
</dbReference>
<dbReference type="AlphaFoldDB" id="A0A0J8DYL7"/>
<dbReference type="InterPro" id="IPR011992">
    <property type="entry name" value="EF-hand-dom_pair"/>
</dbReference>
<evidence type="ECO:0000256" key="1">
    <source>
        <dbReference type="ARBA" id="ARBA00003291"/>
    </source>
</evidence>
<dbReference type="GO" id="GO:0005509">
    <property type="term" value="F:calcium ion binding"/>
    <property type="evidence" value="ECO:0007669"/>
    <property type="project" value="InterPro"/>
</dbReference>
<reference evidence="6 7" key="1">
    <citation type="journal article" date="2014" name="Nature">
        <title>The genome of the recently domesticated crop plant sugar beet (Beta vulgaris).</title>
        <authorList>
            <person name="Dohm J.C."/>
            <person name="Minoche A.E."/>
            <person name="Holtgrawe D."/>
            <person name="Capella-Gutierrez S."/>
            <person name="Zakrzewski F."/>
            <person name="Tafer H."/>
            <person name="Rupp O."/>
            <person name="Sorensen T.R."/>
            <person name="Stracke R."/>
            <person name="Reinhardt R."/>
            <person name="Goesmann A."/>
            <person name="Kraft T."/>
            <person name="Schulz B."/>
            <person name="Stadler P.F."/>
            <person name="Schmidt T."/>
            <person name="Gabaldon T."/>
            <person name="Lehrach H."/>
            <person name="Weisshaar B."/>
            <person name="Himmelbauer H."/>
        </authorList>
    </citation>
    <scope>NUCLEOTIDE SEQUENCE [LARGE SCALE GENOMIC DNA]</scope>
    <source>
        <tissue evidence="6">Taproot</tissue>
    </source>
</reference>
<keyword evidence="4" id="KW-0106">Calcium</keyword>
<evidence type="ECO:0000259" key="5">
    <source>
        <dbReference type="PROSITE" id="PS50222"/>
    </source>
</evidence>
<evidence type="ECO:0000256" key="3">
    <source>
        <dbReference type="ARBA" id="ARBA00022737"/>
    </source>
</evidence>
<dbReference type="InterPro" id="IPR050145">
    <property type="entry name" value="Centrin_CML-like"/>
</dbReference>
<dbReference type="Proteomes" id="UP000035740">
    <property type="component" value="Unassembled WGS sequence"/>
</dbReference>